<evidence type="ECO:0000259" key="6">
    <source>
        <dbReference type="PROSITE" id="PS50109"/>
    </source>
</evidence>
<sequence>MRKSDNSNVHYLRVTLDTVRKMNQLLAEEKNPSELAGKVCELMVRSKGYLCSWMILLDEGHRMTHMYSAGCVNGLDLLKADVVKGKLPMYFQVAIEKRKLISFENSMMDCPLCVPGKKNWTCFIAPLQINHTTYGLLFSAISNEDIPVLLEKETYRNMASSVSLALANIKDQKTSKEERYLIKKSELKYKSLVDSLSDSLFIIQDGIIKYMNPALSKVFGYAEEEVVGKDYFLFSPGQERERIIEIHRKRLLGEKMDAVYETVGISKDGVNVPIEVNVTAIEFEGRAAQQVILRDISAYIEKTKKLSDSERLVNTLIQSMPSGFVLIGDDYKIYRINKRTSDVTGFAMEELVGQYCDVICPKGSQSKDCPVWENGQVQFTGMDTTIKCKDGCETPVLKNAQILEIDGKRYVLESFLDITVKKRAEEQLIKAKDMAEENDRLKSAFLANMSHEIRTPVNGILGFAELLKDPELEGDDQRKFVEVICKSGERMLNTINDIIDISKIETGSMKVTLRKVNLNALVSDLYQFFLPQATSKGLDLIVKQSENCVLEMFTDIDKINSILTNLLRNAIKFTEKGSIILRCRKYEREVELAVIDTGIGIHKERQTTIFDRFVQADTTTSKKYEGSGLGLAITKSFVEMLGGSILLASEQGKGSTFIVRLPLSEVQPDVSH</sequence>
<dbReference type="STRING" id="869213.GCA_000517085_03708"/>
<proteinExistence type="predicted"/>
<dbReference type="Gene3D" id="3.30.565.10">
    <property type="entry name" value="Histidine kinase-like ATPase, C-terminal domain"/>
    <property type="match status" value="1"/>
</dbReference>
<feature type="domain" description="Histidine kinase" evidence="6">
    <location>
        <begin position="448"/>
        <end position="665"/>
    </location>
</feature>
<keyword evidence="5 8" id="KW-0418">Kinase</keyword>
<dbReference type="GO" id="GO:0000155">
    <property type="term" value="F:phosphorelay sensor kinase activity"/>
    <property type="evidence" value="ECO:0007669"/>
    <property type="project" value="InterPro"/>
</dbReference>
<evidence type="ECO:0000259" key="7">
    <source>
        <dbReference type="PROSITE" id="PS50112"/>
    </source>
</evidence>
<comment type="catalytic activity">
    <reaction evidence="1">
        <text>ATP + protein L-histidine = ADP + protein N-phospho-L-histidine.</text>
        <dbReference type="EC" id="2.7.13.3"/>
    </reaction>
</comment>
<dbReference type="PROSITE" id="PS50112">
    <property type="entry name" value="PAS"/>
    <property type="match status" value="2"/>
</dbReference>
<dbReference type="Pfam" id="PF13426">
    <property type="entry name" value="PAS_9"/>
    <property type="match status" value="2"/>
</dbReference>
<dbReference type="SUPFAM" id="SSF47384">
    <property type="entry name" value="Homodimeric domain of signal transducing histidine kinase"/>
    <property type="match status" value="1"/>
</dbReference>
<keyword evidence="9" id="KW-1185">Reference proteome</keyword>
<dbReference type="FunFam" id="3.30.565.10:FF:000010">
    <property type="entry name" value="Sensor histidine kinase RcsC"/>
    <property type="match status" value="1"/>
</dbReference>
<dbReference type="InterPro" id="IPR003594">
    <property type="entry name" value="HATPase_dom"/>
</dbReference>
<evidence type="ECO:0000313" key="9">
    <source>
        <dbReference type="Proteomes" id="UP000019402"/>
    </source>
</evidence>
<dbReference type="PRINTS" id="PR00344">
    <property type="entry name" value="BCTRLSENSOR"/>
</dbReference>
<dbReference type="CDD" id="cd16922">
    <property type="entry name" value="HATPase_EvgS-ArcB-TorS-like"/>
    <property type="match status" value="1"/>
</dbReference>
<organism evidence="8 9">
    <name type="scientific">Saccharicrinis fermentans DSM 9555 = JCM 21142</name>
    <dbReference type="NCBI Taxonomy" id="869213"/>
    <lineage>
        <taxon>Bacteria</taxon>
        <taxon>Pseudomonadati</taxon>
        <taxon>Bacteroidota</taxon>
        <taxon>Bacteroidia</taxon>
        <taxon>Marinilabiliales</taxon>
        <taxon>Marinilabiliaceae</taxon>
        <taxon>Saccharicrinis</taxon>
    </lineage>
</organism>
<dbReference type="SUPFAM" id="SSF55785">
    <property type="entry name" value="PYP-like sensor domain (PAS domain)"/>
    <property type="match status" value="2"/>
</dbReference>
<dbReference type="SMART" id="SM00388">
    <property type="entry name" value="HisKA"/>
    <property type="match status" value="1"/>
</dbReference>
<protein>
    <recommendedName>
        <fullName evidence="2">histidine kinase</fullName>
        <ecNumber evidence="2">2.7.13.3</ecNumber>
    </recommendedName>
</protein>
<dbReference type="InterPro" id="IPR036097">
    <property type="entry name" value="HisK_dim/P_sf"/>
</dbReference>
<dbReference type="eggNOG" id="COG2205">
    <property type="taxonomic scope" value="Bacteria"/>
</dbReference>
<gene>
    <name evidence="8" type="ORF">JCM21142_93412</name>
</gene>
<dbReference type="NCBIfam" id="TIGR00229">
    <property type="entry name" value="sensory_box"/>
    <property type="match status" value="2"/>
</dbReference>
<dbReference type="Pfam" id="PF00512">
    <property type="entry name" value="HisKA"/>
    <property type="match status" value="1"/>
</dbReference>
<dbReference type="PROSITE" id="PS50109">
    <property type="entry name" value="HIS_KIN"/>
    <property type="match status" value="1"/>
</dbReference>
<keyword evidence="4" id="KW-0808">Transferase</keyword>
<evidence type="ECO:0000256" key="4">
    <source>
        <dbReference type="ARBA" id="ARBA00022679"/>
    </source>
</evidence>
<dbReference type="OrthoDB" id="9796457at2"/>
<evidence type="ECO:0000256" key="1">
    <source>
        <dbReference type="ARBA" id="ARBA00000085"/>
    </source>
</evidence>
<dbReference type="CDD" id="cd00082">
    <property type="entry name" value="HisKA"/>
    <property type="match status" value="1"/>
</dbReference>
<dbReference type="GO" id="GO:0009927">
    <property type="term" value="F:histidine phosphotransfer kinase activity"/>
    <property type="evidence" value="ECO:0007669"/>
    <property type="project" value="TreeGrafter"/>
</dbReference>
<comment type="caution">
    <text evidence="8">The sequence shown here is derived from an EMBL/GenBank/DDBJ whole genome shotgun (WGS) entry which is preliminary data.</text>
</comment>
<dbReference type="Proteomes" id="UP000019402">
    <property type="component" value="Unassembled WGS sequence"/>
</dbReference>
<dbReference type="PANTHER" id="PTHR43047:SF72">
    <property type="entry name" value="OSMOSENSING HISTIDINE PROTEIN KINASE SLN1"/>
    <property type="match status" value="1"/>
</dbReference>
<feature type="domain" description="PAS" evidence="7">
    <location>
        <begin position="309"/>
        <end position="354"/>
    </location>
</feature>
<dbReference type="GO" id="GO:0005886">
    <property type="term" value="C:plasma membrane"/>
    <property type="evidence" value="ECO:0007669"/>
    <property type="project" value="TreeGrafter"/>
</dbReference>
<dbReference type="SMART" id="SM00387">
    <property type="entry name" value="HATPase_c"/>
    <property type="match status" value="1"/>
</dbReference>
<dbReference type="InterPro" id="IPR000014">
    <property type="entry name" value="PAS"/>
</dbReference>
<dbReference type="EC" id="2.7.13.3" evidence="2"/>
<dbReference type="InterPro" id="IPR004358">
    <property type="entry name" value="Sig_transdc_His_kin-like_C"/>
</dbReference>
<dbReference type="CDD" id="cd00130">
    <property type="entry name" value="PAS"/>
    <property type="match status" value="1"/>
</dbReference>
<dbReference type="InterPro" id="IPR005467">
    <property type="entry name" value="His_kinase_dom"/>
</dbReference>
<dbReference type="AlphaFoldDB" id="W7Y8W0"/>
<dbReference type="SUPFAM" id="SSF55874">
    <property type="entry name" value="ATPase domain of HSP90 chaperone/DNA topoisomerase II/histidine kinase"/>
    <property type="match status" value="1"/>
</dbReference>
<dbReference type="EMBL" id="BAMD01000053">
    <property type="protein sequence ID" value="GAF04697.1"/>
    <property type="molecule type" value="Genomic_DNA"/>
</dbReference>
<dbReference type="eggNOG" id="COG5002">
    <property type="taxonomic scope" value="Bacteria"/>
</dbReference>
<keyword evidence="3" id="KW-0597">Phosphoprotein</keyword>
<evidence type="ECO:0000256" key="3">
    <source>
        <dbReference type="ARBA" id="ARBA00022553"/>
    </source>
</evidence>
<evidence type="ECO:0000256" key="5">
    <source>
        <dbReference type="ARBA" id="ARBA00022777"/>
    </source>
</evidence>
<dbReference type="Gene3D" id="3.30.450.20">
    <property type="entry name" value="PAS domain"/>
    <property type="match status" value="2"/>
</dbReference>
<dbReference type="InterPro" id="IPR003661">
    <property type="entry name" value="HisK_dim/P_dom"/>
</dbReference>
<accession>W7Y8W0</accession>
<evidence type="ECO:0000313" key="8">
    <source>
        <dbReference type="EMBL" id="GAF04697.1"/>
    </source>
</evidence>
<dbReference type="SMART" id="SM00091">
    <property type="entry name" value="PAS"/>
    <property type="match status" value="2"/>
</dbReference>
<name>W7Y8W0_9BACT</name>
<dbReference type="Gene3D" id="1.10.287.130">
    <property type="match status" value="1"/>
</dbReference>
<evidence type="ECO:0000256" key="2">
    <source>
        <dbReference type="ARBA" id="ARBA00012438"/>
    </source>
</evidence>
<dbReference type="InterPro" id="IPR035965">
    <property type="entry name" value="PAS-like_dom_sf"/>
</dbReference>
<reference evidence="8 9" key="1">
    <citation type="journal article" date="2014" name="Genome Announc.">
        <title>Draft Genome Sequence of Cytophaga fermentans JCM 21142T, a Facultative Anaerobe Isolated from Marine Mud.</title>
        <authorList>
            <person name="Starns D."/>
            <person name="Oshima K."/>
            <person name="Suda W."/>
            <person name="Iino T."/>
            <person name="Yuki M."/>
            <person name="Inoue J."/>
            <person name="Kitamura K."/>
            <person name="Iida T."/>
            <person name="Darby A."/>
            <person name="Hattori M."/>
            <person name="Ohkuma M."/>
        </authorList>
    </citation>
    <scope>NUCLEOTIDE SEQUENCE [LARGE SCALE GENOMIC DNA]</scope>
    <source>
        <strain evidence="8 9">JCM 21142</strain>
    </source>
</reference>
<dbReference type="Pfam" id="PF02518">
    <property type="entry name" value="HATPase_c"/>
    <property type="match status" value="1"/>
</dbReference>
<dbReference type="InterPro" id="IPR036890">
    <property type="entry name" value="HATPase_C_sf"/>
</dbReference>
<dbReference type="RefSeq" id="WP_052343298.1">
    <property type="nucleotide sequence ID" value="NZ_BAMD01000053.1"/>
</dbReference>
<dbReference type="PANTHER" id="PTHR43047">
    <property type="entry name" value="TWO-COMPONENT HISTIDINE PROTEIN KINASE"/>
    <property type="match status" value="1"/>
</dbReference>
<feature type="domain" description="PAS" evidence="7">
    <location>
        <begin position="205"/>
        <end position="236"/>
    </location>
</feature>